<dbReference type="InterPro" id="IPR000055">
    <property type="entry name" value="Restrct_endonuc_typeI_TRD"/>
</dbReference>
<dbReference type="PANTHER" id="PTHR30408:SF12">
    <property type="entry name" value="TYPE I RESTRICTION ENZYME MJAVIII SPECIFICITY SUBUNIT"/>
    <property type="match status" value="1"/>
</dbReference>
<dbReference type="RefSeq" id="WP_311535345.1">
    <property type="nucleotide sequence ID" value="NZ_JAVRHQ010000015.1"/>
</dbReference>
<evidence type="ECO:0000256" key="2">
    <source>
        <dbReference type="ARBA" id="ARBA00022747"/>
    </source>
</evidence>
<evidence type="ECO:0000259" key="5">
    <source>
        <dbReference type="Pfam" id="PF01420"/>
    </source>
</evidence>
<organism evidence="6 7">
    <name type="scientific">Autumnicola tepida</name>
    <dbReference type="NCBI Taxonomy" id="3075595"/>
    <lineage>
        <taxon>Bacteria</taxon>
        <taxon>Pseudomonadati</taxon>
        <taxon>Bacteroidota</taxon>
        <taxon>Flavobacteriia</taxon>
        <taxon>Flavobacteriales</taxon>
        <taxon>Flavobacteriaceae</taxon>
        <taxon>Autumnicola</taxon>
    </lineage>
</organism>
<dbReference type="EMBL" id="JAVRHQ010000015">
    <property type="protein sequence ID" value="MDT0643727.1"/>
    <property type="molecule type" value="Genomic_DNA"/>
</dbReference>
<keyword evidence="4" id="KW-0175">Coiled coil</keyword>
<dbReference type="SUPFAM" id="SSF116734">
    <property type="entry name" value="DNA methylase specificity domain"/>
    <property type="match status" value="2"/>
</dbReference>
<feature type="coiled-coil region" evidence="4">
    <location>
        <begin position="159"/>
        <end position="193"/>
    </location>
</feature>
<evidence type="ECO:0000313" key="6">
    <source>
        <dbReference type="EMBL" id="MDT0643727.1"/>
    </source>
</evidence>
<keyword evidence="6" id="KW-0255">Endonuclease</keyword>
<accession>A0ABU3CBL0</accession>
<protein>
    <submittedName>
        <fullName evidence="6">Restriction endonuclease subunit S</fullName>
    </submittedName>
</protein>
<comment type="similarity">
    <text evidence="1">Belongs to the type-I restriction system S methylase family.</text>
</comment>
<sequence length="387" mass="44502">MEVELKNIEVKSSEEFPKDWEISEVREFAKVQTGSKDTQEKIEGGKYPFFVRSNTIESINTYSYDGEAILTAGDGVGVGKVYHYINGKFDFHQRVYSIYGFSEKALGIYFYHFFSQHFYKRVYRLSAKNSVDSVRMEMISKMKIPLPPISEQKKISAILSTWDQSIEKTQQLIEQLELRKKGLMQELLTGKKRLPGFDGEWKELKAGKLFENNSNKNHNGEFEVLSATQDKGVIPRSEVGIDIKYDKSSLKSYKKVDAGDFVISLRSFQGGIEYSSYTGLVSPAYTVLKEKLPIAKKFYLEYLKSGNFINRLNSIIYGIRDGKQISYKEFSSLKLWYPPFEEQKAIASVFTEADKEFNLQIEHLKSLKAQKKGLMQQLLTGKKRVSH</sequence>
<keyword evidence="7" id="KW-1185">Reference proteome</keyword>
<reference evidence="6 7" key="1">
    <citation type="submission" date="2023-09" db="EMBL/GenBank/DDBJ databases">
        <authorList>
            <person name="Rey-Velasco X."/>
        </authorList>
    </citation>
    <scope>NUCLEOTIDE SEQUENCE [LARGE SCALE GENOMIC DNA]</scope>
    <source>
        <strain evidence="6 7">F363</strain>
    </source>
</reference>
<keyword evidence="6" id="KW-0540">Nuclease</keyword>
<dbReference type="Pfam" id="PF01420">
    <property type="entry name" value="Methylase_S"/>
    <property type="match status" value="2"/>
</dbReference>
<proteinExistence type="inferred from homology"/>
<dbReference type="InterPro" id="IPR052021">
    <property type="entry name" value="Type-I_RS_S_subunit"/>
</dbReference>
<dbReference type="PANTHER" id="PTHR30408">
    <property type="entry name" value="TYPE-1 RESTRICTION ENZYME ECOKI SPECIFICITY PROTEIN"/>
    <property type="match status" value="1"/>
</dbReference>
<name>A0ABU3CBL0_9FLAO</name>
<keyword evidence="3" id="KW-0238">DNA-binding</keyword>
<dbReference type="InterPro" id="IPR044946">
    <property type="entry name" value="Restrct_endonuc_typeI_TRD_sf"/>
</dbReference>
<gene>
    <name evidence="6" type="ORF">RM553_12865</name>
</gene>
<dbReference type="Gene3D" id="3.90.220.20">
    <property type="entry name" value="DNA methylase specificity domains"/>
    <property type="match status" value="2"/>
</dbReference>
<feature type="domain" description="Type I restriction modification DNA specificity" evidence="5">
    <location>
        <begin position="17"/>
        <end position="177"/>
    </location>
</feature>
<dbReference type="Gene3D" id="1.10.287.1120">
    <property type="entry name" value="Bipartite methylase S protein"/>
    <property type="match status" value="1"/>
</dbReference>
<dbReference type="GO" id="GO:0004519">
    <property type="term" value="F:endonuclease activity"/>
    <property type="evidence" value="ECO:0007669"/>
    <property type="project" value="UniProtKB-KW"/>
</dbReference>
<evidence type="ECO:0000313" key="7">
    <source>
        <dbReference type="Proteomes" id="UP001262889"/>
    </source>
</evidence>
<comment type="caution">
    <text evidence="6">The sequence shown here is derived from an EMBL/GenBank/DDBJ whole genome shotgun (WGS) entry which is preliminary data.</text>
</comment>
<evidence type="ECO:0000256" key="4">
    <source>
        <dbReference type="SAM" id="Coils"/>
    </source>
</evidence>
<evidence type="ECO:0000256" key="1">
    <source>
        <dbReference type="ARBA" id="ARBA00010923"/>
    </source>
</evidence>
<evidence type="ECO:0000256" key="3">
    <source>
        <dbReference type="ARBA" id="ARBA00023125"/>
    </source>
</evidence>
<dbReference type="Proteomes" id="UP001262889">
    <property type="component" value="Unassembled WGS sequence"/>
</dbReference>
<feature type="domain" description="Type I restriction modification DNA specificity" evidence="5">
    <location>
        <begin position="203"/>
        <end position="358"/>
    </location>
</feature>
<keyword evidence="6" id="KW-0378">Hydrolase</keyword>
<keyword evidence="2" id="KW-0680">Restriction system</keyword>